<protein>
    <recommendedName>
        <fullName evidence="5">Transposase</fullName>
    </recommendedName>
</protein>
<gene>
    <name evidence="3" type="ORF">SLEP1_g24417</name>
</gene>
<dbReference type="Proteomes" id="UP001054252">
    <property type="component" value="Unassembled WGS sequence"/>
</dbReference>
<evidence type="ECO:0000259" key="2">
    <source>
        <dbReference type="Pfam" id="PF14372"/>
    </source>
</evidence>
<evidence type="ECO:0000313" key="4">
    <source>
        <dbReference type="Proteomes" id="UP001054252"/>
    </source>
</evidence>
<keyword evidence="4" id="KW-1185">Reference proteome</keyword>
<dbReference type="SUPFAM" id="SSF53098">
    <property type="entry name" value="Ribonuclease H-like"/>
    <property type="match status" value="1"/>
</dbReference>
<evidence type="ECO:0008006" key="5">
    <source>
        <dbReference type="Google" id="ProtNLM"/>
    </source>
</evidence>
<dbReference type="GO" id="GO:0003677">
    <property type="term" value="F:DNA binding"/>
    <property type="evidence" value="ECO:0007669"/>
    <property type="project" value="InterPro"/>
</dbReference>
<accession>A0AAV5JPX7</accession>
<dbReference type="EMBL" id="BPVZ01000038">
    <property type="protein sequence ID" value="GKV13409.1"/>
    <property type="molecule type" value="Genomic_DNA"/>
</dbReference>
<evidence type="ECO:0000313" key="3">
    <source>
        <dbReference type="EMBL" id="GKV13409.1"/>
    </source>
</evidence>
<reference evidence="3 4" key="1">
    <citation type="journal article" date="2021" name="Commun. Biol.">
        <title>The genome of Shorea leprosula (Dipterocarpaceae) highlights the ecological relevance of drought in aseasonal tropical rainforests.</title>
        <authorList>
            <person name="Ng K.K.S."/>
            <person name="Kobayashi M.J."/>
            <person name="Fawcett J.A."/>
            <person name="Hatakeyama M."/>
            <person name="Paape T."/>
            <person name="Ng C.H."/>
            <person name="Ang C.C."/>
            <person name="Tnah L.H."/>
            <person name="Lee C.T."/>
            <person name="Nishiyama T."/>
            <person name="Sese J."/>
            <person name="O'Brien M.J."/>
            <person name="Copetti D."/>
            <person name="Mohd Noor M.I."/>
            <person name="Ong R.C."/>
            <person name="Putra M."/>
            <person name="Sireger I.Z."/>
            <person name="Indrioko S."/>
            <person name="Kosugi Y."/>
            <person name="Izuno A."/>
            <person name="Isagi Y."/>
            <person name="Lee S.L."/>
            <person name="Shimizu K.K."/>
        </authorList>
    </citation>
    <scope>NUCLEOTIDE SEQUENCE [LARGE SCALE GENOMIC DNA]</scope>
    <source>
        <strain evidence="3">214</strain>
    </source>
</reference>
<comment type="caution">
    <text evidence="3">The sequence shown here is derived from an EMBL/GenBank/DDBJ whole genome shotgun (WGS) entry which is preliminary data.</text>
</comment>
<dbReference type="Pfam" id="PF14372">
    <property type="entry name" value="hAT-like_RNase-H"/>
    <property type="match status" value="1"/>
</dbReference>
<proteinExistence type="predicted"/>
<dbReference type="PANTHER" id="PTHR23272:SF166">
    <property type="entry name" value="ZINC FINGER BED DOMAIN-CONTAINING PROTEIN RICESLEEPER 2-LIKE ISOFORM X1"/>
    <property type="match status" value="1"/>
</dbReference>
<dbReference type="GO" id="GO:0046983">
    <property type="term" value="F:protein dimerization activity"/>
    <property type="evidence" value="ECO:0007669"/>
    <property type="project" value="InterPro"/>
</dbReference>
<evidence type="ECO:0000259" key="1">
    <source>
        <dbReference type="Pfam" id="PF05699"/>
    </source>
</evidence>
<dbReference type="InterPro" id="IPR012337">
    <property type="entry name" value="RNaseH-like_sf"/>
</dbReference>
<dbReference type="PANTHER" id="PTHR23272">
    <property type="entry name" value="BED FINGER-RELATED"/>
    <property type="match status" value="1"/>
</dbReference>
<dbReference type="InterPro" id="IPR008906">
    <property type="entry name" value="HATC_C_dom"/>
</dbReference>
<organism evidence="3 4">
    <name type="scientific">Rubroshorea leprosula</name>
    <dbReference type="NCBI Taxonomy" id="152421"/>
    <lineage>
        <taxon>Eukaryota</taxon>
        <taxon>Viridiplantae</taxon>
        <taxon>Streptophyta</taxon>
        <taxon>Embryophyta</taxon>
        <taxon>Tracheophyta</taxon>
        <taxon>Spermatophyta</taxon>
        <taxon>Magnoliopsida</taxon>
        <taxon>eudicotyledons</taxon>
        <taxon>Gunneridae</taxon>
        <taxon>Pentapetalae</taxon>
        <taxon>rosids</taxon>
        <taxon>malvids</taxon>
        <taxon>Malvales</taxon>
        <taxon>Dipterocarpaceae</taxon>
        <taxon>Rubroshorea</taxon>
    </lineage>
</organism>
<name>A0AAV5JPX7_9ROSI</name>
<feature type="domain" description="HAT C-terminal dimerisation" evidence="1">
    <location>
        <begin position="139"/>
        <end position="221"/>
    </location>
</feature>
<dbReference type="Pfam" id="PF05699">
    <property type="entry name" value="Dimer_Tnp_hAT"/>
    <property type="match status" value="1"/>
</dbReference>
<dbReference type="AlphaFoldDB" id="A0AAV5JPX7"/>
<feature type="domain" description="hAT-like transposase RNase-H fold" evidence="2">
    <location>
        <begin position="5"/>
        <end position="87"/>
    </location>
</feature>
<dbReference type="InterPro" id="IPR025525">
    <property type="entry name" value="hAT-like_transposase_RNase-H"/>
</dbReference>
<sequence>MIEWYLLDYMKSEDAYLREMASRMKDKFDKYWDSYSLILAFGIILDPRYKLDFVTYCYQMLNKDDEEKWKAEIEHISKLLFDLYNEYVIDNSSSTSKESTITIDSTCTTSKSMMFSQLQGRNPIKGFQNFNVEKVHTSELQQYLEEGRLALEQDLDVLAYWSSNEKRLPNLSRMARDILTIPITTVASESAFSMGGRIISKLRGSLLPQNAKALLTTQTWLDAFGKEDVEGEEIGREFHLDLDNISMTSPPPTSELGRVGPSQGQTFTILEGEEDIS</sequence>